<accession>A0AAD9HZQ6</accession>
<proteinExistence type="predicted"/>
<feature type="region of interest" description="Disordered" evidence="1">
    <location>
        <begin position="31"/>
        <end position="70"/>
    </location>
</feature>
<organism evidence="2 3">
    <name type="scientific">Phyllachora maydis</name>
    <dbReference type="NCBI Taxonomy" id="1825666"/>
    <lineage>
        <taxon>Eukaryota</taxon>
        <taxon>Fungi</taxon>
        <taxon>Dikarya</taxon>
        <taxon>Ascomycota</taxon>
        <taxon>Pezizomycotina</taxon>
        <taxon>Sordariomycetes</taxon>
        <taxon>Sordariomycetidae</taxon>
        <taxon>Phyllachorales</taxon>
        <taxon>Phyllachoraceae</taxon>
        <taxon>Phyllachora</taxon>
    </lineage>
</organism>
<feature type="compositionally biased region" description="Basic and acidic residues" evidence="1">
    <location>
        <begin position="31"/>
        <end position="41"/>
    </location>
</feature>
<dbReference type="EMBL" id="JAQQPM010000002">
    <property type="protein sequence ID" value="KAK2068323.1"/>
    <property type="molecule type" value="Genomic_DNA"/>
</dbReference>
<feature type="compositionally biased region" description="Polar residues" evidence="1">
    <location>
        <begin position="43"/>
        <end position="53"/>
    </location>
</feature>
<evidence type="ECO:0000313" key="3">
    <source>
        <dbReference type="Proteomes" id="UP001217918"/>
    </source>
</evidence>
<reference evidence="2" key="1">
    <citation type="journal article" date="2023" name="Mol. Plant Microbe Interact.">
        <title>Elucidating the Obligate Nature and Biological Capacity of an Invasive Fungal Corn Pathogen.</title>
        <authorList>
            <person name="MacCready J.S."/>
            <person name="Roggenkamp E.M."/>
            <person name="Gdanetz K."/>
            <person name="Chilvers M.I."/>
        </authorList>
    </citation>
    <scope>NUCLEOTIDE SEQUENCE</scope>
    <source>
        <strain evidence="2">PM02</strain>
    </source>
</reference>
<evidence type="ECO:0000313" key="2">
    <source>
        <dbReference type="EMBL" id="KAK2068323.1"/>
    </source>
</evidence>
<comment type="caution">
    <text evidence="2">The sequence shown here is derived from an EMBL/GenBank/DDBJ whole genome shotgun (WGS) entry which is preliminary data.</text>
</comment>
<evidence type="ECO:0000256" key="1">
    <source>
        <dbReference type="SAM" id="MobiDB-lite"/>
    </source>
</evidence>
<protein>
    <submittedName>
        <fullName evidence="2">Uncharacterized protein</fullName>
    </submittedName>
</protein>
<sequence length="70" mass="7738">MPDENDGNKQTIAAQPQNRCILRACWEGKTDRKKTSAELARDPTSNQHNQLQGTLPRPPGRHFGGAQVVT</sequence>
<name>A0AAD9HZQ6_9PEZI</name>
<gene>
    <name evidence="2" type="ORF">P8C59_002966</name>
</gene>
<dbReference type="AlphaFoldDB" id="A0AAD9HZQ6"/>
<dbReference type="Proteomes" id="UP001217918">
    <property type="component" value="Unassembled WGS sequence"/>
</dbReference>
<keyword evidence="3" id="KW-1185">Reference proteome</keyword>